<evidence type="ECO:0000256" key="2">
    <source>
        <dbReference type="ARBA" id="ARBA00022475"/>
    </source>
</evidence>
<reference evidence="10 11" key="1">
    <citation type="journal article" date="2016" name="Nat. Commun.">
        <title>Thousands of microbial genomes shed light on interconnected biogeochemical processes in an aquifer system.</title>
        <authorList>
            <person name="Anantharaman K."/>
            <person name="Brown C.T."/>
            <person name="Hug L.A."/>
            <person name="Sharon I."/>
            <person name="Castelle C.J."/>
            <person name="Probst A.J."/>
            <person name="Thomas B.C."/>
            <person name="Singh A."/>
            <person name="Wilkins M.J."/>
            <person name="Karaoz U."/>
            <person name="Brodie E.L."/>
            <person name="Williams K.H."/>
            <person name="Hubbard S.S."/>
            <person name="Banfield J.F."/>
        </authorList>
    </citation>
    <scope>NUCLEOTIDE SEQUENCE [LARGE SCALE GENOMIC DNA]</scope>
</reference>
<organism evidence="10 11">
    <name type="scientific">Candidatus Sungbacteria bacterium RIFCSPHIGHO2_02_FULL_47_11</name>
    <dbReference type="NCBI Taxonomy" id="1802270"/>
    <lineage>
        <taxon>Bacteria</taxon>
        <taxon>Candidatus Sungiibacteriota</taxon>
    </lineage>
</organism>
<evidence type="ECO:0000313" key="10">
    <source>
        <dbReference type="EMBL" id="OGZ99343.1"/>
    </source>
</evidence>
<dbReference type="InterPro" id="IPR003342">
    <property type="entry name" value="ArnT-like_N"/>
</dbReference>
<evidence type="ECO:0000256" key="5">
    <source>
        <dbReference type="ARBA" id="ARBA00022692"/>
    </source>
</evidence>
<feature type="transmembrane region" description="Helical" evidence="8">
    <location>
        <begin position="173"/>
        <end position="195"/>
    </location>
</feature>
<evidence type="ECO:0000256" key="1">
    <source>
        <dbReference type="ARBA" id="ARBA00004651"/>
    </source>
</evidence>
<dbReference type="GO" id="GO:0009103">
    <property type="term" value="P:lipopolysaccharide biosynthetic process"/>
    <property type="evidence" value="ECO:0007669"/>
    <property type="project" value="UniProtKB-ARBA"/>
</dbReference>
<evidence type="ECO:0000256" key="7">
    <source>
        <dbReference type="ARBA" id="ARBA00023136"/>
    </source>
</evidence>
<keyword evidence="5 8" id="KW-0812">Transmembrane</keyword>
<evidence type="ECO:0000259" key="9">
    <source>
        <dbReference type="Pfam" id="PF02366"/>
    </source>
</evidence>
<feature type="transmembrane region" description="Helical" evidence="8">
    <location>
        <begin position="12"/>
        <end position="30"/>
    </location>
</feature>
<feature type="transmembrane region" description="Helical" evidence="8">
    <location>
        <begin position="462"/>
        <end position="481"/>
    </location>
</feature>
<feature type="domain" description="ArnT-like N-terminal" evidence="9">
    <location>
        <begin position="93"/>
        <end position="239"/>
    </location>
</feature>
<evidence type="ECO:0000256" key="6">
    <source>
        <dbReference type="ARBA" id="ARBA00022989"/>
    </source>
</evidence>
<proteinExistence type="predicted"/>
<keyword evidence="2" id="KW-1003">Cell membrane</keyword>
<dbReference type="Pfam" id="PF02366">
    <property type="entry name" value="PMT"/>
    <property type="match status" value="1"/>
</dbReference>
<dbReference type="GO" id="GO:0016763">
    <property type="term" value="F:pentosyltransferase activity"/>
    <property type="evidence" value="ECO:0007669"/>
    <property type="project" value="TreeGrafter"/>
</dbReference>
<feature type="transmembrane region" description="Helical" evidence="8">
    <location>
        <begin position="215"/>
        <end position="237"/>
    </location>
</feature>
<keyword evidence="3" id="KW-0328">Glycosyltransferase</keyword>
<evidence type="ECO:0000256" key="8">
    <source>
        <dbReference type="SAM" id="Phobius"/>
    </source>
</evidence>
<evidence type="ECO:0000256" key="4">
    <source>
        <dbReference type="ARBA" id="ARBA00022679"/>
    </source>
</evidence>
<keyword evidence="4" id="KW-0808">Transferase</keyword>
<sequence length="491" mass="54995">MTDFLQRFRYELEIGFLAAALMSAVFLFVWNTVGMQGFMGSGNDAVQYVILGENFLEGHGFSLRNSPPYVLTAVRTPGYPLFLAFSKALSGGYFLALVLQIAAYAGIVVLTYRIAMMLFERKNLALVAAVLFFIDLGFISVALSLMSDALFAFFTVASLYLFLQFLRRDDRKFVLWSFFFLGVSAFIRPLSLSLFPLYCIFAGWRWWKSSPRRVLSLAGTLGGAALIISLFLVPWSVRNFTVFGTFRLSSADAFALYPTLASQIIAFRDNTSHHEARLALLQRLEDHEQEPKLNLSSFSFPSLRGEILGSENFQYRDWMIGEFKTILFAAPRAYAEVVAFAAFDYFTKPLWLTPLLQWEVIQDLPFSETSYHQAFSRGGVSGLLSELKSRLDCGLRCITAFGFAWVGRVYLAAVSLLSLMGLAGMLRLRGEGGRAVLFILLAILVFALPHILLQGLGVQPRYRMPIAPLLTSFAVYGIVLVKEKMRSVIKG</sequence>
<dbReference type="PANTHER" id="PTHR33908">
    <property type="entry name" value="MANNOSYLTRANSFERASE YKCB-RELATED"/>
    <property type="match status" value="1"/>
</dbReference>
<dbReference type="GO" id="GO:0005886">
    <property type="term" value="C:plasma membrane"/>
    <property type="evidence" value="ECO:0007669"/>
    <property type="project" value="UniProtKB-SubCell"/>
</dbReference>
<dbReference type="AlphaFoldDB" id="A0A1G2KJ96"/>
<feature type="transmembrane region" description="Helical" evidence="8">
    <location>
        <begin position="124"/>
        <end position="143"/>
    </location>
</feature>
<feature type="transmembrane region" description="Helical" evidence="8">
    <location>
        <begin position="435"/>
        <end position="456"/>
    </location>
</feature>
<protein>
    <recommendedName>
        <fullName evidence="9">ArnT-like N-terminal domain-containing protein</fullName>
    </recommendedName>
</protein>
<dbReference type="STRING" id="1802270.A3C07_03155"/>
<evidence type="ECO:0000313" key="11">
    <source>
        <dbReference type="Proteomes" id="UP000179023"/>
    </source>
</evidence>
<name>A0A1G2KJ96_9BACT</name>
<feature type="transmembrane region" description="Helical" evidence="8">
    <location>
        <begin position="409"/>
        <end position="428"/>
    </location>
</feature>
<feature type="transmembrane region" description="Helical" evidence="8">
    <location>
        <begin position="326"/>
        <end position="346"/>
    </location>
</feature>
<dbReference type="Proteomes" id="UP000179023">
    <property type="component" value="Unassembled WGS sequence"/>
</dbReference>
<gene>
    <name evidence="10" type="ORF">A3C07_03155</name>
</gene>
<dbReference type="EMBL" id="MHQI01000041">
    <property type="protein sequence ID" value="OGZ99343.1"/>
    <property type="molecule type" value="Genomic_DNA"/>
</dbReference>
<dbReference type="GO" id="GO:0000030">
    <property type="term" value="F:mannosyltransferase activity"/>
    <property type="evidence" value="ECO:0007669"/>
    <property type="project" value="InterPro"/>
</dbReference>
<feature type="transmembrane region" description="Helical" evidence="8">
    <location>
        <begin position="149"/>
        <end position="166"/>
    </location>
</feature>
<dbReference type="InterPro" id="IPR050297">
    <property type="entry name" value="LipidA_mod_glycosyltrf_83"/>
</dbReference>
<keyword evidence="6 8" id="KW-1133">Transmembrane helix</keyword>
<comment type="caution">
    <text evidence="10">The sequence shown here is derived from an EMBL/GenBank/DDBJ whole genome shotgun (WGS) entry which is preliminary data.</text>
</comment>
<comment type="subcellular location">
    <subcellularLocation>
        <location evidence="1">Cell membrane</location>
        <topology evidence="1">Multi-pass membrane protein</topology>
    </subcellularLocation>
</comment>
<keyword evidence="7 8" id="KW-0472">Membrane</keyword>
<dbReference type="GO" id="GO:0006493">
    <property type="term" value="P:protein O-linked glycosylation"/>
    <property type="evidence" value="ECO:0007669"/>
    <property type="project" value="InterPro"/>
</dbReference>
<feature type="transmembrane region" description="Helical" evidence="8">
    <location>
        <begin position="91"/>
        <end position="112"/>
    </location>
</feature>
<dbReference type="PANTHER" id="PTHR33908:SF11">
    <property type="entry name" value="MEMBRANE PROTEIN"/>
    <property type="match status" value="1"/>
</dbReference>
<evidence type="ECO:0000256" key="3">
    <source>
        <dbReference type="ARBA" id="ARBA00022676"/>
    </source>
</evidence>
<accession>A0A1G2KJ96</accession>